<keyword evidence="4 6" id="KW-1133">Transmembrane helix</keyword>
<feature type="transmembrane region" description="Helical" evidence="6">
    <location>
        <begin position="91"/>
        <end position="111"/>
    </location>
</feature>
<evidence type="ECO:0000256" key="1">
    <source>
        <dbReference type="ARBA" id="ARBA00004141"/>
    </source>
</evidence>
<dbReference type="PANTHER" id="PTHR32322">
    <property type="entry name" value="INNER MEMBRANE TRANSPORTER"/>
    <property type="match status" value="1"/>
</dbReference>
<comment type="subcellular location">
    <subcellularLocation>
        <location evidence="1">Membrane</location>
        <topology evidence="1">Multi-pass membrane protein</topology>
    </subcellularLocation>
</comment>
<organism evidence="8 9">
    <name type="scientific">Phnomibacter ginsenosidimutans</name>
    <dbReference type="NCBI Taxonomy" id="2676868"/>
    <lineage>
        <taxon>Bacteria</taxon>
        <taxon>Pseudomonadati</taxon>
        <taxon>Bacteroidota</taxon>
        <taxon>Chitinophagia</taxon>
        <taxon>Chitinophagales</taxon>
        <taxon>Chitinophagaceae</taxon>
        <taxon>Phnomibacter</taxon>
    </lineage>
</organism>
<dbReference type="GO" id="GO:0016020">
    <property type="term" value="C:membrane"/>
    <property type="evidence" value="ECO:0007669"/>
    <property type="project" value="UniProtKB-SubCell"/>
</dbReference>
<dbReference type="KEGG" id="fls:GLV81_00915"/>
<feature type="transmembrane region" description="Helical" evidence="6">
    <location>
        <begin position="250"/>
        <end position="267"/>
    </location>
</feature>
<dbReference type="AlphaFoldDB" id="A0A6I6GW39"/>
<evidence type="ECO:0000256" key="4">
    <source>
        <dbReference type="ARBA" id="ARBA00022989"/>
    </source>
</evidence>
<dbReference type="InterPro" id="IPR050638">
    <property type="entry name" value="AA-Vitamin_Transporters"/>
</dbReference>
<proteinExistence type="inferred from homology"/>
<evidence type="ECO:0000313" key="9">
    <source>
        <dbReference type="Proteomes" id="UP000426027"/>
    </source>
</evidence>
<feature type="transmembrane region" description="Helical" evidence="6">
    <location>
        <begin position="67"/>
        <end position="85"/>
    </location>
</feature>
<feature type="transmembrane region" description="Helical" evidence="6">
    <location>
        <begin position="273"/>
        <end position="293"/>
    </location>
</feature>
<feature type="transmembrane region" description="Helical" evidence="6">
    <location>
        <begin position="123"/>
        <end position="141"/>
    </location>
</feature>
<gene>
    <name evidence="8" type="ORF">GLV81_00915</name>
</gene>
<dbReference type="EMBL" id="CP046566">
    <property type="protein sequence ID" value="QGW26851.1"/>
    <property type="molecule type" value="Genomic_DNA"/>
</dbReference>
<dbReference type="InterPro" id="IPR000620">
    <property type="entry name" value="EamA_dom"/>
</dbReference>
<evidence type="ECO:0000313" key="8">
    <source>
        <dbReference type="EMBL" id="QGW26851.1"/>
    </source>
</evidence>
<evidence type="ECO:0000256" key="5">
    <source>
        <dbReference type="ARBA" id="ARBA00023136"/>
    </source>
</evidence>
<feature type="transmembrane region" description="Helical" evidence="6">
    <location>
        <begin position="186"/>
        <end position="206"/>
    </location>
</feature>
<name>A0A6I6GW39_9BACT</name>
<reference evidence="8 9" key="1">
    <citation type="submission" date="2019-11" db="EMBL/GenBank/DDBJ databases">
        <authorList>
            <person name="Im W.T."/>
        </authorList>
    </citation>
    <scope>NUCLEOTIDE SEQUENCE [LARGE SCALE GENOMIC DNA]</scope>
    <source>
        <strain evidence="8 9">SB-02</strain>
    </source>
</reference>
<sequence>MKKSALPYLALVLTSVVWGTTWVASKFGIQGVHPLFFSAIRQLLGGLCYLIFFVAIGKAVWPSRKEWGYLILMGLLLFVSSNGLTTWGIKYINSGLGAIIGAIFPLFVAIIDWARGSSDKPNLLASAGLILGFAGVAIIFYEHIADFANSDFSFGIILSLIAAFTWAVGTVMTTNNSIGLNRYYSLGWQMFLAGFMLTCISAGSGLAMPLQEIPAQTWYALAYMVTFGSIITFGAFIYSLQHLPTTLASIYAYINPMVAVVLGHFILGEAWSLFLLVGALVTVAGVFLVNTGFKKARAGETVTWRSLLLGRRA</sequence>
<feature type="transmembrane region" description="Helical" evidence="6">
    <location>
        <begin position="35"/>
        <end position="55"/>
    </location>
</feature>
<comment type="similarity">
    <text evidence="2">Belongs to the EamA transporter family.</text>
</comment>
<protein>
    <submittedName>
        <fullName evidence="8">EamA family transporter</fullName>
    </submittedName>
</protein>
<feature type="domain" description="EamA" evidence="7">
    <location>
        <begin position="8"/>
        <end position="140"/>
    </location>
</feature>
<keyword evidence="9" id="KW-1185">Reference proteome</keyword>
<feature type="domain" description="EamA" evidence="7">
    <location>
        <begin position="154"/>
        <end position="290"/>
    </location>
</feature>
<accession>A0A6I6GW39</accession>
<keyword evidence="3 6" id="KW-0812">Transmembrane</keyword>
<dbReference type="SUPFAM" id="SSF103481">
    <property type="entry name" value="Multidrug resistance efflux transporter EmrE"/>
    <property type="match status" value="2"/>
</dbReference>
<dbReference type="RefSeq" id="WP_157476010.1">
    <property type="nucleotide sequence ID" value="NZ_CP046566.1"/>
</dbReference>
<keyword evidence="5 6" id="KW-0472">Membrane</keyword>
<evidence type="ECO:0000259" key="7">
    <source>
        <dbReference type="Pfam" id="PF00892"/>
    </source>
</evidence>
<dbReference type="InterPro" id="IPR037185">
    <property type="entry name" value="EmrE-like"/>
</dbReference>
<feature type="transmembrane region" description="Helical" evidence="6">
    <location>
        <begin position="218"/>
        <end position="238"/>
    </location>
</feature>
<evidence type="ECO:0000256" key="2">
    <source>
        <dbReference type="ARBA" id="ARBA00007362"/>
    </source>
</evidence>
<dbReference type="Pfam" id="PF00892">
    <property type="entry name" value="EamA"/>
    <property type="match status" value="2"/>
</dbReference>
<evidence type="ECO:0000256" key="6">
    <source>
        <dbReference type="SAM" id="Phobius"/>
    </source>
</evidence>
<dbReference type="Proteomes" id="UP000426027">
    <property type="component" value="Chromosome"/>
</dbReference>
<feature type="transmembrane region" description="Helical" evidence="6">
    <location>
        <begin position="153"/>
        <end position="174"/>
    </location>
</feature>
<dbReference type="PANTHER" id="PTHR32322:SF2">
    <property type="entry name" value="EAMA DOMAIN-CONTAINING PROTEIN"/>
    <property type="match status" value="1"/>
</dbReference>
<evidence type="ECO:0000256" key="3">
    <source>
        <dbReference type="ARBA" id="ARBA00022692"/>
    </source>
</evidence>